<dbReference type="OrthoDB" id="511707at2"/>
<accession>A0A1E5QE43</accession>
<organism evidence="1">
    <name type="scientific">Desertifilum tharense IPPAS B-1220</name>
    <dbReference type="NCBI Taxonomy" id="1781255"/>
    <lineage>
        <taxon>Bacteria</taxon>
        <taxon>Bacillati</taxon>
        <taxon>Cyanobacteriota</taxon>
        <taxon>Cyanophyceae</taxon>
        <taxon>Desertifilales</taxon>
        <taxon>Desertifilaceae</taxon>
        <taxon>Desertifilum</taxon>
    </lineage>
</organism>
<protein>
    <submittedName>
        <fullName evidence="1">Restriction endonuclease subunit R</fullName>
    </submittedName>
</protein>
<gene>
    <name evidence="1" type="ORF">BH720_22415</name>
</gene>
<sequence length="213" mass="23584">MVQILQASNISLGDLVQQFGLVMTREAQFFSEWVEASAEISDEEIRTLERVRSNFENLLMTSPLPEAAVKMVILSPLLDLAGFYQPPFQVRTEVGTQIRSSEADGVVVTGQIDVLVILNALWAIAIESKTSRFSLTAAIAQSLSYLLACPQPECFGLITNGSDFVFLKLNRDKTPTYSTSRVFSLLAPGNELIDVLRILKDLGNIVSQRRDRS</sequence>
<dbReference type="EMBL" id="MJGC01000107">
    <property type="protein sequence ID" value="OEJ72940.1"/>
    <property type="molecule type" value="Genomic_DNA"/>
</dbReference>
<evidence type="ECO:0000313" key="1">
    <source>
        <dbReference type="EMBL" id="OEJ72940.1"/>
    </source>
</evidence>
<reference evidence="1" key="1">
    <citation type="submission" date="2016-09" db="EMBL/GenBank/DDBJ databases">
        <title>Draft genome of thermotolerant cyanobacterium Desertifilum sp. strain IPPAS B-1220.</title>
        <authorList>
            <person name="Sinetova M.A."/>
            <person name="Bolakhan K."/>
            <person name="Zayadan B.K."/>
            <person name="Mironov K.S."/>
            <person name="Ustinova V."/>
            <person name="Kupriyanova E.V."/>
            <person name="Sidorov R.A."/>
            <person name="Skrypnik A.N."/>
            <person name="Gogoleva N.E."/>
            <person name="Gogolev Y.V."/>
            <person name="Los D.A."/>
        </authorList>
    </citation>
    <scope>NUCLEOTIDE SEQUENCE [LARGE SCALE GENOMIC DNA]</scope>
    <source>
        <strain evidence="1">IPPAS B-1220</strain>
    </source>
</reference>
<proteinExistence type="predicted"/>
<keyword evidence="1" id="KW-0540">Nuclease</keyword>
<dbReference type="AlphaFoldDB" id="A0A1E5QE43"/>
<name>A0A1E5QE43_9CYAN</name>
<keyword evidence="1" id="KW-0378">Hydrolase</keyword>
<dbReference type="RefSeq" id="WP_069969449.1">
    <property type="nucleotide sequence ID" value="NZ_CM124774.1"/>
</dbReference>
<dbReference type="GO" id="GO:0004519">
    <property type="term" value="F:endonuclease activity"/>
    <property type="evidence" value="ECO:0007669"/>
    <property type="project" value="UniProtKB-KW"/>
</dbReference>
<comment type="caution">
    <text evidence="1">The sequence shown here is derived from an EMBL/GenBank/DDBJ whole genome shotgun (WGS) entry which is preliminary data.</text>
</comment>
<keyword evidence="1" id="KW-0255">Endonuclease</keyword>